<name>H8GXH0_DEIGI</name>
<keyword evidence="3" id="KW-1185">Reference proteome</keyword>
<proteinExistence type="predicted"/>
<dbReference type="Proteomes" id="UP000007575">
    <property type="component" value="Chromosome"/>
</dbReference>
<gene>
    <name evidence="2" type="ordered locus">DGo_CA0703</name>
</gene>
<accession>H8GXH0</accession>
<evidence type="ECO:0000313" key="3">
    <source>
        <dbReference type="Proteomes" id="UP000007575"/>
    </source>
</evidence>
<reference evidence="2 3" key="1">
    <citation type="journal article" date="2012" name="PLoS ONE">
        <title>Genome sequence and transcriptome analysis of the radioresistant bacterium Deinococcus gobiensis: insights into the extreme environmental adaptations.</title>
        <authorList>
            <person name="Yuan M."/>
            <person name="Chen M."/>
            <person name="Zhang W."/>
            <person name="Lu W."/>
            <person name="Wang J."/>
            <person name="Yang M."/>
            <person name="Zhao P."/>
            <person name="Tang R."/>
            <person name="Li X."/>
            <person name="Hao Y."/>
            <person name="Zhou Z."/>
            <person name="Zhan Y."/>
            <person name="Yu H."/>
            <person name="Teng C."/>
            <person name="Yan Y."/>
            <person name="Ping S."/>
            <person name="Wang Y."/>
            <person name="Lin M."/>
        </authorList>
    </citation>
    <scope>NUCLEOTIDE SEQUENCE [LARGE SCALE GENOMIC DNA]</scope>
    <source>
        <strain evidence="2 3">I-0</strain>
    </source>
</reference>
<keyword evidence="1" id="KW-0812">Transmembrane</keyword>
<dbReference type="STRING" id="745776.DGo_CA0703"/>
<dbReference type="HOGENOM" id="CLU_212584_0_0_0"/>
<protein>
    <submittedName>
        <fullName evidence="2">Uncharacterized protein</fullName>
    </submittedName>
</protein>
<organism evidence="2 3">
    <name type="scientific">Deinococcus gobiensis (strain DSM 21396 / JCM 16679 / CGMCC 1.7299 / I-0)</name>
    <dbReference type="NCBI Taxonomy" id="745776"/>
    <lineage>
        <taxon>Bacteria</taxon>
        <taxon>Thermotogati</taxon>
        <taxon>Deinococcota</taxon>
        <taxon>Deinococci</taxon>
        <taxon>Deinococcales</taxon>
        <taxon>Deinococcaceae</taxon>
        <taxon>Deinococcus</taxon>
    </lineage>
</organism>
<feature type="transmembrane region" description="Helical" evidence="1">
    <location>
        <begin position="12"/>
        <end position="33"/>
    </location>
</feature>
<sequence>MTRLNKPKSNLAWLWILVVVLVIVGLVLALEYYNVIHLGFVQSVLELLRWVRPNG</sequence>
<dbReference type="EMBL" id="CP002191">
    <property type="protein sequence ID" value="AFD24630.1"/>
    <property type="molecule type" value="Genomic_DNA"/>
</dbReference>
<dbReference type="AlphaFoldDB" id="H8GXH0"/>
<dbReference type="PATRIC" id="fig|745776.4.peg.720"/>
<dbReference type="RefSeq" id="WP_014684113.1">
    <property type="nucleotide sequence ID" value="NC_017790.1"/>
</dbReference>
<evidence type="ECO:0000313" key="2">
    <source>
        <dbReference type="EMBL" id="AFD24630.1"/>
    </source>
</evidence>
<dbReference type="KEGG" id="dgo:DGo_CA0703"/>
<evidence type="ECO:0000256" key="1">
    <source>
        <dbReference type="SAM" id="Phobius"/>
    </source>
</evidence>
<keyword evidence="1" id="KW-1133">Transmembrane helix</keyword>
<keyword evidence="1" id="KW-0472">Membrane</keyword>